<proteinExistence type="predicted"/>
<organism evidence="1">
    <name type="scientific">freshwater metagenome</name>
    <dbReference type="NCBI Taxonomy" id="449393"/>
    <lineage>
        <taxon>unclassified sequences</taxon>
        <taxon>metagenomes</taxon>
        <taxon>ecological metagenomes</taxon>
    </lineage>
</organism>
<name>A0A6J5ZXS9_9ZZZZ</name>
<dbReference type="SUPFAM" id="SSF48208">
    <property type="entry name" value="Six-hairpin glycosidases"/>
    <property type="match status" value="1"/>
</dbReference>
<dbReference type="InterPro" id="IPR024705">
    <property type="entry name" value="Ssp411"/>
</dbReference>
<dbReference type="InterPro" id="IPR012341">
    <property type="entry name" value="6hp_glycosidase-like_sf"/>
</dbReference>
<dbReference type="PANTHER" id="PTHR42899:SF1">
    <property type="entry name" value="SPERMATOGENESIS-ASSOCIATED PROTEIN 20"/>
    <property type="match status" value="1"/>
</dbReference>
<protein>
    <submittedName>
        <fullName evidence="1">Unannotated protein</fullName>
    </submittedName>
</protein>
<dbReference type="AlphaFoldDB" id="A0A6J5ZXS9"/>
<dbReference type="Gene3D" id="1.50.10.10">
    <property type="match status" value="1"/>
</dbReference>
<dbReference type="InterPro" id="IPR008928">
    <property type="entry name" value="6-hairpin_glycosidase_sf"/>
</dbReference>
<evidence type="ECO:0000313" key="1">
    <source>
        <dbReference type="EMBL" id="CAB4346358.1"/>
    </source>
</evidence>
<sequence>MASWPQVLTAVAEAWNERGEEIAEQAAEGVERLAGAARLEASEDPLDAELLAEALERLALPYDAVNGGWGTAPKFPNASAIEFLLARGEPSMALQSLRSMASGGIFDQVGGGFSRYSVDAAWTVPHFEKMLYDNALLARAYLHGWLASGDELLRRTCEETLDWALREMLAPDGGFYSALDADSEGVEGKFYVWSLDELRGALGDDAETAIRWFGASAAGNFEGTNILESRGAEPEPEQRERIRARLLEVRAERVRPGTDDKRLTSWNGLMISALAEAGAAFERADYLEAARDTADFLLTKMRDEDGRLLRTYNQGAAKLRGYLEDHAMLLEGLISLYEATFEERWYEAAVAEAEAILSDFADAERGGFFSTANDGEELVARRKEMEDSPLPSGASSAAFGLLRLALLSGDNRYRDAAPGHLKLVRPFVVRHPQAFGHALQAIDLYVGPACELALVGEDTSEMERLVRSRLRPRMVLAGCSGESDVPLLAGKTALGGTSAAYLCRDFACAAPCETLEALAEALPSGADH</sequence>
<reference evidence="1" key="1">
    <citation type="submission" date="2020-05" db="EMBL/GenBank/DDBJ databases">
        <authorList>
            <person name="Chiriac C."/>
            <person name="Salcher M."/>
            <person name="Ghai R."/>
            <person name="Kavagutti S V."/>
        </authorList>
    </citation>
    <scope>NUCLEOTIDE SEQUENCE</scope>
</reference>
<dbReference type="GO" id="GO:0005975">
    <property type="term" value="P:carbohydrate metabolic process"/>
    <property type="evidence" value="ECO:0007669"/>
    <property type="project" value="InterPro"/>
</dbReference>
<accession>A0A6J5ZXS9</accession>
<gene>
    <name evidence="1" type="ORF">UFOPK3547_01330</name>
</gene>
<dbReference type="EMBL" id="CAESAN010000125">
    <property type="protein sequence ID" value="CAB4346358.1"/>
    <property type="molecule type" value="Genomic_DNA"/>
</dbReference>
<dbReference type="PANTHER" id="PTHR42899">
    <property type="entry name" value="SPERMATOGENESIS-ASSOCIATED PROTEIN 20"/>
    <property type="match status" value="1"/>
</dbReference>